<keyword evidence="2" id="KW-1185">Reference proteome</keyword>
<evidence type="ECO:0000313" key="1">
    <source>
        <dbReference type="EMBL" id="ORV07516.1"/>
    </source>
</evidence>
<proteinExistence type="predicted"/>
<organism evidence="1 2">
    <name type="scientific">Mycolicibacterium fallax</name>
    <name type="common">Mycobacterium fallax</name>
    <dbReference type="NCBI Taxonomy" id="1793"/>
    <lineage>
        <taxon>Bacteria</taxon>
        <taxon>Bacillati</taxon>
        <taxon>Actinomycetota</taxon>
        <taxon>Actinomycetes</taxon>
        <taxon>Mycobacteriales</taxon>
        <taxon>Mycobacteriaceae</taxon>
        <taxon>Mycolicibacterium</taxon>
    </lineage>
</organism>
<gene>
    <name evidence="1" type="ORF">AWC04_03645</name>
</gene>
<sequence length="76" mass="8042">MTAAREVTIDGELLAVSRSYRRRLIGTPAIYVTANGAVVRGVITEHPLSPGGVMLAVTQPDGRWAGIYAGESFIQG</sequence>
<dbReference type="EMBL" id="LQOJ01000019">
    <property type="protein sequence ID" value="ORV07516.1"/>
    <property type="molecule type" value="Genomic_DNA"/>
</dbReference>
<dbReference type="AlphaFoldDB" id="A0A1X1RJ38"/>
<evidence type="ECO:0000313" key="2">
    <source>
        <dbReference type="Proteomes" id="UP000193484"/>
    </source>
</evidence>
<dbReference type="RefSeq" id="WP_085093199.1">
    <property type="nucleotide sequence ID" value="NZ_AP022603.1"/>
</dbReference>
<reference evidence="1 2" key="1">
    <citation type="submission" date="2016-01" db="EMBL/GenBank/DDBJ databases">
        <title>The new phylogeny of the genus Mycobacterium.</title>
        <authorList>
            <person name="Tarcisio F."/>
            <person name="Conor M."/>
            <person name="Antonella G."/>
            <person name="Elisabetta G."/>
            <person name="Giulia F.S."/>
            <person name="Sara T."/>
            <person name="Anna F."/>
            <person name="Clotilde B."/>
            <person name="Roberto B."/>
            <person name="Veronica D.S."/>
            <person name="Fabio R."/>
            <person name="Monica P."/>
            <person name="Olivier J."/>
            <person name="Enrico T."/>
            <person name="Nicola S."/>
        </authorList>
    </citation>
    <scope>NUCLEOTIDE SEQUENCE [LARGE SCALE GENOMIC DNA]</scope>
    <source>
        <strain evidence="1 2">DSM 44179</strain>
    </source>
</reference>
<dbReference type="Proteomes" id="UP000193484">
    <property type="component" value="Unassembled WGS sequence"/>
</dbReference>
<protein>
    <submittedName>
        <fullName evidence="1">Uncharacterized protein</fullName>
    </submittedName>
</protein>
<name>A0A1X1RJ38_MYCFA</name>
<comment type="caution">
    <text evidence="1">The sequence shown here is derived from an EMBL/GenBank/DDBJ whole genome shotgun (WGS) entry which is preliminary data.</text>
</comment>
<dbReference type="STRING" id="1793.AWC04_03645"/>
<accession>A0A1X1RJ38</accession>